<gene>
    <name evidence="4" type="primary">hypE</name>
    <name evidence="4" type="ORF">PDESU_03228</name>
</gene>
<dbReference type="RefSeq" id="WP_136080298.1">
    <property type="nucleotide sequence ID" value="NZ_CAAHFG010000002.1"/>
</dbReference>
<dbReference type="NCBIfam" id="TIGR02124">
    <property type="entry name" value="hypE"/>
    <property type="match status" value="1"/>
</dbReference>
<evidence type="ECO:0000259" key="3">
    <source>
        <dbReference type="Pfam" id="PF02769"/>
    </source>
</evidence>
<dbReference type="InterPro" id="IPR036676">
    <property type="entry name" value="PurM-like_C_sf"/>
</dbReference>
<dbReference type="PANTHER" id="PTHR30303:SF0">
    <property type="entry name" value="CARBAMOYL DEHYDRATASE HYPE"/>
    <property type="match status" value="1"/>
</dbReference>
<accession>A0A6C2U451</accession>
<dbReference type="GO" id="GO:0051604">
    <property type="term" value="P:protein maturation"/>
    <property type="evidence" value="ECO:0007669"/>
    <property type="project" value="TreeGrafter"/>
</dbReference>
<sequence>MPDKILLGHGSGGRMTRELVRDLFCRQLGDVAPDSMDDGAILSADGKIVFTTDSYVVSPLEFPGGDIGTLAVCGTVNDVAVMGARPLWLSLGVILEAGIELDLLERIVRSIATKAREAGVKIVCGDTKVVEKGKGDGIFINTSGIGVLEHPLVPETIEPGDKIIVTGTVGDHGMALLTMRKGFPLKSDLKSDCAPLNHMLAAAQEGADVKWMRDATRGGVATVLNELAENRPWGVLLQENDIPLSDAVAGVSELLGLDPLYSANEGKAVLVVSASAAAAVLDVLKQSPYGRDAAVVGSIVADYPGKTVLNTEMGTLRTLGILASDPLPRIC</sequence>
<feature type="domain" description="PurM-like N-terminal" evidence="2">
    <location>
        <begin position="37"/>
        <end position="147"/>
    </location>
</feature>
<dbReference type="AlphaFoldDB" id="A0A6C2U451"/>
<dbReference type="Pfam" id="PF00586">
    <property type="entry name" value="AIRS"/>
    <property type="match status" value="1"/>
</dbReference>
<dbReference type="Gene3D" id="3.90.650.10">
    <property type="entry name" value="PurM-like C-terminal domain"/>
    <property type="match status" value="1"/>
</dbReference>
<dbReference type="InterPro" id="IPR010918">
    <property type="entry name" value="PurM-like_C_dom"/>
</dbReference>
<dbReference type="PANTHER" id="PTHR30303">
    <property type="entry name" value="HYDROGENASE ISOENZYMES FORMATION PROTEIN HYPE"/>
    <property type="match status" value="1"/>
</dbReference>
<reference evidence="4 5" key="1">
    <citation type="submission" date="2019-04" db="EMBL/GenBank/DDBJ databases">
        <authorList>
            <person name="Van Vliet M D."/>
        </authorList>
    </citation>
    <scope>NUCLEOTIDE SEQUENCE [LARGE SCALE GENOMIC DNA]</scope>
    <source>
        <strain evidence="4 5">F1</strain>
    </source>
</reference>
<dbReference type="SUPFAM" id="SSF56042">
    <property type="entry name" value="PurM C-terminal domain-like"/>
    <property type="match status" value="1"/>
</dbReference>
<dbReference type="PIRSF" id="PIRSF005644">
    <property type="entry name" value="Hdrgns_mtr_HypE"/>
    <property type="match status" value="1"/>
</dbReference>
<dbReference type="InterPro" id="IPR011854">
    <property type="entry name" value="HypE"/>
</dbReference>
<comment type="similarity">
    <text evidence="1">Belongs to the HypE family.</text>
</comment>
<protein>
    <submittedName>
        <fullName evidence="4">Hydrogenase isoenzymes formation protein HypE</fullName>
    </submittedName>
</protein>
<dbReference type="SUPFAM" id="SSF55326">
    <property type="entry name" value="PurM N-terminal domain-like"/>
    <property type="match status" value="1"/>
</dbReference>
<name>A0A6C2U451_PONDE</name>
<dbReference type="Pfam" id="PF02769">
    <property type="entry name" value="AIRS_C"/>
    <property type="match status" value="1"/>
</dbReference>
<evidence type="ECO:0000256" key="1">
    <source>
        <dbReference type="ARBA" id="ARBA00006243"/>
    </source>
</evidence>
<organism evidence="4 5">
    <name type="scientific">Pontiella desulfatans</name>
    <dbReference type="NCBI Taxonomy" id="2750659"/>
    <lineage>
        <taxon>Bacteria</taxon>
        <taxon>Pseudomonadati</taxon>
        <taxon>Kiritimatiellota</taxon>
        <taxon>Kiritimatiellia</taxon>
        <taxon>Kiritimatiellales</taxon>
        <taxon>Pontiellaceae</taxon>
        <taxon>Pontiella</taxon>
    </lineage>
</organism>
<dbReference type="EMBL" id="CAAHFG010000002">
    <property type="protein sequence ID" value="VGO14663.1"/>
    <property type="molecule type" value="Genomic_DNA"/>
</dbReference>
<proteinExistence type="inferred from homology"/>
<evidence type="ECO:0000313" key="5">
    <source>
        <dbReference type="Proteomes" id="UP000366872"/>
    </source>
</evidence>
<dbReference type="CDD" id="cd02197">
    <property type="entry name" value="HypE"/>
    <property type="match status" value="1"/>
</dbReference>
<evidence type="ECO:0000313" key="4">
    <source>
        <dbReference type="EMBL" id="VGO14663.1"/>
    </source>
</evidence>
<dbReference type="InterPro" id="IPR016188">
    <property type="entry name" value="PurM-like_N"/>
</dbReference>
<dbReference type="Proteomes" id="UP000366872">
    <property type="component" value="Unassembled WGS sequence"/>
</dbReference>
<feature type="domain" description="PurM-like C-terminal" evidence="3">
    <location>
        <begin position="158"/>
        <end position="302"/>
    </location>
</feature>
<keyword evidence="5" id="KW-1185">Reference proteome</keyword>
<dbReference type="Gene3D" id="3.30.1330.10">
    <property type="entry name" value="PurM-like, N-terminal domain"/>
    <property type="match status" value="1"/>
</dbReference>
<dbReference type="InterPro" id="IPR036921">
    <property type="entry name" value="PurM-like_N_sf"/>
</dbReference>
<evidence type="ECO:0000259" key="2">
    <source>
        <dbReference type="Pfam" id="PF00586"/>
    </source>
</evidence>